<feature type="transmembrane region" description="Helical" evidence="2">
    <location>
        <begin position="103"/>
        <end position="124"/>
    </location>
</feature>
<keyword evidence="2" id="KW-0812">Transmembrane</keyword>
<dbReference type="GO" id="GO:0003723">
    <property type="term" value="F:RNA binding"/>
    <property type="evidence" value="ECO:0007669"/>
    <property type="project" value="InterPro"/>
</dbReference>
<gene>
    <name evidence="4" type="primary">rps5</name>
</gene>
<keyword evidence="1" id="KW-0687">Ribonucleoprotein</keyword>
<feature type="transmembrane region" description="Helical" evidence="2">
    <location>
        <begin position="154"/>
        <end position="171"/>
    </location>
</feature>
<keyword evidence="2" id="KW-1133">Transmembrane helix</keyword>
<accession>A0A4Y5UM47</accession>
<feature type="transmembrane region" description="Helical" evidence="2">
    <location>
        <begin position="62"/>
        <end position="82"/>
    </location>
</feature>
<dbReference type="SUPFAM" id="SSF54768">
    <property type="entry name" value="dsRNA-binding domain-like"/>
    <property type="match status" value="1"/>
</dbReference>
<dbReference type="GO" id="GO:0005840">
    <property type="term" value="C:ribosome"/>
    <property type="evidence" value="ECO:0007669"/>
    <property type="project" value="UniProtKB-KW"/>
</dbReference>
<dbReference type="PROSITE" id="PS50881">
    <property type="entry name" value="S5_DSRBD"/>
    <property type="match status" value="1"/>
</dbReference>
<evidence type="ECO:0000259" key="3">
    <source>
        <dbReference type="PROSITE" id="PS50881"/>
    </source>
</evidence>
<dbReference type="GO" id="GO:0003735">
    <property type="term" value="F:structural constituent of ribosome"/>
    <property type="evidence" value="ECO:0007669"/>
    <property type="project" value="UniProtKB-UniRule"/>
</dbReference>
<protein>
    <submittedName>
        <fullName evidence="4">Ribosomal protein S5</fullName>
    </submittedName>
</protein>
<dbReference type="InterPro" id="IPR013810">
    <property type="entry name" value="Ribosomal_uS5_N"/>
</dbReference>
<dbReference type="GO" id="GO:1990904">
    <property type="term" value="C:ribonucleoprotein complex"/>
    <property type="evidence" value="ECO:0007669"/>
    <property type="project" value="UniProtKB-UniRule"/>
</dbReference>
<evidence type="ECO:0000256" key="1">
    <source>
        <dbReference type="PROSITE-ProRule" id="PRU00268"/>
    </source>
</evidence>
<sequence>MMFFKRKTFFILNFNNFSKQYFKYNKNILFNGLIKQLYNFLFYLYILKDFIFYKYFFFKNKIYWILINIFLFLLNLNFIKLLKINITNSFKFVSKIKKNISLYYLYIIKILLTFNYNLFLLFFYKTNKYNKILQKIIEIKKISKTKQKGRIKRFKILLLIGAKNAWIGVGVSKDFYLQDALNKARFFAFKKIYFFYIILEKLFCYSNIINKIKCVVIYKPVIYGLQVSFLVQIFLDLLGYNILLIKIFKRTTKYTLINFFIKLLIDLTN</sequence>
<proteinExistence type="predicted"/>
<reference evidence="4" key="1">
    <citation type="submission" date="2019-04" db="EMBL/GenBank/DDBJ databases">
        <title>Contribution of introns to the species diversity associated with the apicomplexan parasite, Neospora caninum.</title>
        <authorList>
            <person name="Calarco L.M."/>
            <person name="Ellis J.T."/>
        </authorList>
    </citation>
    <scope>NUCLEOTIDE SEQUENCE</scope>
    <source>
        <strain evidence="4">NC-Liverpool</strain>
    </source>
</reference>
<dbReference type="AlphaFoldDB" id="A0A4Y5UM47"/>
<dbReference type="Gene3D" id="3.30.160.20">
    <property type="match status" value="1"/>
</dbReference>
<name>A0A4Y5UM47_NEOCA</name>
<dbReference type="EMBL" id="MK770339">
    <property type="protein sequence ID" value="QDC33680.1"/>
    <property type="molecule type" value="Genomic_DNA"/>
</dbReference>
<keyword evidence="1 4" id="KW-0689">Ribosomal protein</keyword>
<evidence type="ECO:0000313" key="4">
    <source>
        <dbReference type="EMBL" id="QDC33680.1"/>
    </source>
</evidence>
<dbReference type="Pfam" id="PF00333">
    <property type="entry name" value="Ribosomal_S5"/>
    <property type="match status" value="1"/>
</dbReference>
<feature type="transmembrane region" description="Helical" evidence="2">
    <location>
        <begin position="192"/>
        <end position="209"/>
    </location>
</feature>
<feature type="transmembrane region" description="Helical" evidence="2">
    <location>
        <begin position="221"/>
        <end position="243"/>
    </location>
</feature>
<feature type="domain" description="S5 DRBM" evidence="3">
    <location>
        <begin position="132"/>
        <end position="195"/>
    </location>
</feature>
<dbReference type="GO" id="GO:0006412">
    <property type="term" value="P:translation"/>
    <property type="evidence" value="ECO:0007669"/>
    <property type="project" value="InterPro"/>
</dbReference>
<evidence type="ECO:0000256" key="2">
    <source>
        <dbReference type="SAM" id="Phobius"/>
    </source>
</evidence>
<keyword evidence="2" id="KW-0472">Membrane</keyword>
<organism evidence="4">
    <name type="scientific">Neospora caninum</name>
    <name type="common">Coccidian parasite</name>
    <dbReference type="NCBI Taxonomy" id="29176"/>
    <lineage>
        <taxon>Eukaryota</taxon>
        <taxon>Sar</taxon>
        <taxon>Alveolata</taxon>
        <taxon>Apicomplexa</taxon>
        <taxon>Conoidasida</taxon>
        <taxon>Coccidia</taxon>
        <taxon>Eucoccidiorida</taxon>
        <taxon>Eimeriorina</taxon>
        <taxon>Sarcocystidae</taxon>
        <taxon>Neospora</taxon>
    </lineage>
</organism>